<evidence type="ECO:0000313" key="1">
    <source>
        <dbReference type="EMBL" id="CAH8249492.1"/>
    </source>
</evidence>
<name>A0ABN8UE22_9BACL</name>
<dbReference type="EMBL" id="CALYLO010000017">
    <property type="protein sequence ID" value="CAH8249492.1"/>
    <property type="molecule type" value="Genomic_DNA"/>
</dbReference>
<accession>A0ABN8UE22</accession>
<sequence>MKFMEFQYKDIFVKVHTPFIVTRLVEENNVNREELVFANVIDIDSRVQAVFAQFHHAKKTNDVRFWISHAPRIGETDFDKSSFIVRPAGNYKHLSQREDDTFVTGIVVSEKALDRKDDGFIIFAWDGNILEKLFWAIDRYYETPLLEEWTPYLLDQLIKDKHMVSLTLHDFADVFPHVVVYELLVGEDVLDQYISDGLKTGVISLIEDEEIQVKECI</sequence>
<protein>
    <submittedName>
        <fullName evidence="1">Uncharacterized protein</fullName>
    </submittedName>
</protein>
<comment type="caution">
    <text evidence="1">The sequence shown here is derived from an EMBL/GenBank/DDBJ whole genome shotgun (WGS) entry which is preliminary data.</text>
</comment>
<organism evidence="1 2">
    <name type="scientific">Paenibacillus melissococcoides</name>
    <dbReference type="NCBI Taxonomy" id="2912268"/>
    <lineage>
        <taxon>Bacteria</taxon>
        <taxon>Bacillati</taxon>
        <taxon>Bacillota</taxon>
        <taxon>Bacilli</taxon>
        <taxon>Bacillales</taxon>
        <taxon>Paenibacillaceae</taxon>
        <taxon>Paenibacillus</taxon>
    </lineage>
</organism>
<dbReference type="Proteomes" id="UP001154322">
    <property type="component" value="Unassembled WGS sequence"/>
</dbReference>
<gene>
    <name evidence="1" type="ORF">WJ0W_006677</name>
</gene>
<evidence type="ECO:0000313" key="2">
    <source>
        <dbReference type="Proteomes" id="UP001154322"/>
    </source>
</evidence>
<dbReference type="RefSeq" id="WP_213430288.1">
    <property type="nucleotide sequence ID" value="NZ_AP031286.1"/>
</dbReference>
<proteinExistence type="predicted"/>
<keyword evidence="2" id="KW-1185">Reference proteome</keyword>
<reference evidence="1" key="1">
    <citation type="submission" date="2022-06" db="EMBL/GenBank/DDBJ databases">
        <authorList>
            <person name="Dietemann V."/>
            <person name="Ory F."/>
            <person name="Dainat B."/>
            <person name="Oberhansli S."/>
        </authorList>
    </citation>
    <scope>NUCLEOTIDE SEQUENCE</scope>
    <source>
        <strain evidence="1">Ena-SAMPLE-TAB-26-04-2022-14:26:32:270-5432</strain>
    </source>
</reference>